<protein>
    <submittedName>
        <fullName evidence="1">Uncharacterized protein</fullName>
    </submittedName>
</protein>
<dbReference type="VEuPathDB" id="FungiDB:JI435_105830"/>
<name>A0A7U2FG93_PHANO</name>
<dbReference type="OrthoDB" id="5419927at2759"/>
<reference evidence="2" key="1">
    <citation type="journal article" date="2021" name="BMC Genomics">
        <title>Chromosome-level genome assembly and manually-curated proteome of model necrotroph Parastagonospora nodorum Sn15 reveals a genome-wide trove of candidate effector homologs, and redundancy of virulence-related functions within an accessory chromosome.</title>
        <authorList>
            <person name="Bertazzoni S."/>
            <person name="Jones D.A.B."/>
            <person name="Phan H.T."/>
            <person name="Tan K.-C."/>
            <person name="Hane J.K."/>
        </authorList>
    </citation>
    <scope>NUCLEOTIDE SEQUENCE [LARGE SCALE GENOMIC DNA]</scope>
    <source>
        <strain evidence="2">SN15 / ATCC MYA-4574 / FGSC 10173)</strain>
    </source>
</reference>
<accession>A0A7U2FG93</accession>
<keyword evidence="2" id="KW-1185">Reference proteome</keyword>
<dbReference type="EMBL" id="CP069039">
    <property type="protein sequence ID" value="QRD04648.1"/>
    <property type="molecule type" value="Genomic_DNA"/>
</dbReference>
<dbReference type="Proteomes" id="UP000663193">
    <property type="component" value="Chromosome 17"/>
</dbReference>
<dbReference type="PANTHER" id="PTHR40619">
    <property type="entry name" value="FUNGAL STAND N-TERMINAL GOODBYE DOMAIN-CONTAINING PROTEIN"/>
    <property type="match status" value="1"/>
</dbReference>
<evidence type="ECO:0000313" key="2">
    <source>
        <dbReference type="Proteomes" id="UP000663193"/>
    </source>
</evidence>
<dbReference type="PANTHER" id="PTHR40619:SF3">
    <property type="entry name" value="FUNGAL STAND N-TERMINAL GOODBYE DOMAIN-CONTAINING PROTEIN"/>
    <property type="match status" value="1"/>
</dbReference>
<dbReference type="AlphaFoldDB" id="A0A7U2FG93"/>
<organism evidence="1 2">
    <name type="scientific">Phaeosphaeria nodorum (strain SN15 / ATCC MYA-4574 / FGSC 10173)</name>
    <name type="common">Glume blotch fungus</name>
    <name type="synonym">Parastagonospora nodorum</name>
    <dbReference type="NCBI Taxonomy" id="321614"/>
    <lineage>
        <taxon>Eukaryota</taxon>
        <taxon>Fungi</taxon>
        <taxon>Dikarya</taxon>
        <taxon>Ascomycota</taxon>
        <taxon>Pezizomycotina</taxon>
        <taxon>Dothideomycetes</taxon>
        <taxon>Pleosporomycetidae</taxon>
        <taxon>Pleosporales</taxon>
        <taxon>Pleosporineae</taxon>
        <taxon>Phaeosphaeriaceae</taxon>
        <taxon>Parastagonospora</taxon>
    </lineage>
</organism>
<evidence type="ECO:0000313" key="1">
    <source>
        <dbReference type="EMBL" id="QRD04648.1"/>
    </source>
</evidence>
<sequence length="609" mass="68719">MADYEVAEYMTTSLAGQLHPALLATPGSGIAFDGVRKRWVPESDTVDRIIQYDDIYKVALDARDRLLATANKYRKKAKQPMLDVSTCQNWTDVEQSVQDACTGLEKLAVKDKDMSGSLGKLRRVFRGLCRNAGVGQTAATLIPNDSFGFTSVLCGSLKAVFLGLRMTGMYRREVYTILEDLPTQLKDLAANVESHDQDEDIHRRAAALYVAAFNLLNHILHWFLKNSWITGVKIFADPMGFTEKLREYQAELKMASQSFETRLSKLARDDGQQTVQLQYWAMYTHASAQASIDKRLGTIEEKLSRVDVLENISPLLNNIFGALQDRAIGNLNNQPQKTLSAVDPAHILAHFLYDEKLVENDCASLNSKADRARRLSLDPSRLAVLQSSSRLRAWLTVDEPSLLILNGRAEPRPDSETSLFLAKVFHQLLQHHRATHVKDDVSTFFIPLAFFCSQHRDWQEDDNGSPEELAMSLLLQLIDRGHRILDPAVLRLCYDRLKPGNMEPIFSMFESLVVSLGRNVVLTIIVDGLRFFAQPRERGNGLRDLISRLVNLCRDELAATLKLLFASPTKWEFTEEIFEDEELLELPREISSAVALSPARQREVFHSSV</sequence>
<proteinExistence type="predicted"/>
<gene>
    <name evidence="1" type="ORF">JI435_105830</name>
</gene>